<evidence type="ECO:0000256" key="2">
    <source>
        <dbReference type="ARBA" id="ARBA00022741"/>
    </source>
</evidence>
<keyword evidence="2" id="KW-0547">Nucleotide-binding</keyword>
<protein>
    <recommendedName>
        <fullName evidence="6">40S ribosomal protein S7</fullName>
    </recommendedName>
</protein>
<dbReference type="PANTHER" id="PTHR23359">
    <property type="entry name" value="NUCLEOTIDE KINASE"/>
    <property type="match status" value="1"/>
</dbReference>
<organism evidence="4 5">
    <name type="scientific">Chilo suppressalis</name>
    <name type="common">Asiatic rice borer moth</name>
    <dbReference type="NCBI Taxonomy" id="168631"/>
    <lineage>
        <taxon>Eukaryota</taxon>
        <taxon>Metazoa</taxon>
        <taxon>Ecdysozoa</taxon>
        <taxon>Arthropoda</taxon>
        <taxon>Hexapoda</taxon>
        <taxon>Insecta</taxon>
        <taxon>Pterygota</taxon>
        <taxon>Neoptera</taxon>
        <taxon>Endopterygota</taxon>
        <taxon>Lepidoptera</taxon>
        <taxon>Glossata</taxon>
        <taxon>Ditrysia</taxon>
        <taxon>Pyraloidea</taxon>
        <taxon>Crambidae</taxon>
        <taxon>Crambinae</taxon>
        <taxon>Chilo</taxon>
    </lineage>
</organism>
<keyword evidence="3" id="KW-0418">Kinase</keyword>
<evidence type="ECO:0000256" key="1">
    <source>
        <dbReference type="ARBA" id="ARBA00022679"/>
    </source>
</evidence>
<reference evidence="4" key="1">
    <citation type="submission" date="2021-12" db="EMBL/GenBank/DDBJ databases">
        <authorList>
            <person name="King R."/>
        </authorList>
    </citation>
    <scope>NUCLEOTIDE SEQUENCE</scope>
</reference>
<name>A0ABN8B5I1_CHISP</name>
<dbReference type="Pfam" id="PF13207">
    <property type="entry name" value="AAA_17"/>
    <property type="match status" value="1"/>
</dbReference>
<sequence>MDPGRARVRQGHAMREDHCQVRVHTSLHRRSAPRRGQERIRSGQVSYRHHGAGCMQSLNPIGLKLTKFHTNFHSLFYPLGGRIDQNPFFADAYVITSTCMPNFSPIRPVVIIYFEASPETLTKRLIGRAASSGRADDNEETIKLRIKTFLENNDQVLAQYPAKIKRTIKLRLKTFLENNDQLPVQYPAKITKMSVHPNRVLTKRLLGRVARKGRADDIEETIKLRLKTFLGNNDQLPVQYPAKITKMSVHPIRVLTKRLLGRVARKGRSDDNE</sequence>
<dbReference type="Proteomes" id="UP001153292">
    <property type="component" value="Chromosome 3"/>
</dbReference>
<dbReference type="InterPro" id="IPR000850">
    <property type="entry name" value="Adenylat/UMP-CMP_kin"/>
</dbReference>
<evidence type="ECO:0000313" key="5">
    <source>
        <dbReference type="Proteomes" id="UP001153292"/>
    </source>
</evidence>
<evidence type="ECO:0000256" key="3">
    <source>
        <dbReference type="ARBA" id="ARBA00022777"/>
    </source>
</evidence>
<gene>
    <name evidence="4" type="ORF">CHILSU_LOCUS7937</name>
</gene>
<keyword evidence="5" id="KW-1185">Reference proteome</keyword>
<evidence type="ECO:0000313" key="4">
    <source>
        <dbReference type="EMBL" id="CAH0404592.1"/>
    </source>
</evidence>
<proteinExistence type="predicted"/>
<accession>A0ABN8B5I1</accession>
<dbReference type="InterPro" id="IPR027417">
    <property type="entry name" value="P-loop_NTPase"/>
</dbReference>
<dbReference type="Gene3D" id="3.40.50.300">
    <property type="entry name" value="P-loop containing nucleotide triphosphate hydrolases"/>
    <property type="match status" value="1"/>
</dbReference>
<evidence type="ECO:0008006" key="6">
    <source>
        <dbReference type="Google" id="ProtNLM"/>
    </source>
</evidence>
<dbReference type="SUPFAM" id="SSF52540">
    <property type="entry name" value="P-loop containing nucleoside triphosphate hydrolases"/>
    <property type="match status" value="1"/>
</dbReference>
<dbReference type="EMBL" id="OU963896">
    <property type="protein sequence ID" value="CAH0404592.1"/>
    <property type="molecule type" value="Genomic_DNA"/>
</dbReference>
<keyword evidence="1" id="KW-0808">Transferase</keyword>